<feature type="compositionally biased region" description="Low complexity" evidence="2">
    <location>
        <begin position="151"/>
        <end position="177"/>
    </location>
</feature>
<evidence type="ECO:0000313" key="4">
    <source>
        <dbReference type="Proteomes" id="UP001530315"/>
    </source>
</evidence>
<feature type="region of interest" description="Disordered" evidence="2">
    <location>
        <begin position="1"/>
        <end position="51"/>
    </location>
</feature>
<dbReference type="GO" id="GO:0008061">
    <property type="term" value="F:chitin binding"/>
    <property type="evidence" value="ECO:0007669"/>
    <property type="project" value="UniProtKB-KW"/>
</dbReference>
<dbReference type="Gene3D" id="3.30.60.10">
    <property type="entry name" value="Endochitinase-like"/>
    <property type="match status" value="1"/>
</dbReference>
<name>A0ABD3NHW1_9STRA</name>
<dbReference type="EMBL" id="JALLAZ020001431">
    <property type="protein sequence ID" value="KAL3775109.1"/>
    <property type="molecule type" value="Genomic_DNA"/>
</dbReference>
<keyword evidence="1" id="KW-0147">Chitin-binding</keyword>
<dbReference type="Proteomes" id="UP001530315">
    <property type="component" value="Unassembled WGS sequence"/>
</dbReference>
<feature type="compositionally biased region" description="Pro residues" evidence="2">
    <location>
        <begin position="178"/>
        <end position="196"/>
    </location>
</feature>
<evidence type="ECO:0008006" key="5">
    <source>
        <dbReference type="Google" id="ProtNLM"/>
    </source>
</evidence>
<dbReference type="CDD" id="cd00035">
    <property type="entry name" value="ChtBD1"/>
    <property type="match status" value="1"/>
</dbReference>
<keyword evidence="4" id="KW-1185">Reference proteome</keyword>
<organism evidence="3 4">
    <name type="scientific">Stephanodiscus triporus</name>
    <dbReference type="NCBI Taxonomy" id="2934178"/>
    <lineage>
        <taxon>Eukaryota</taxon>
        <taxon>Sar</taxon>
        <taxon>Stramenopiles</taxon>
        <taxon>Ochrophyta</taxon>
        <taxon>Bacillariophyta</taxon>
        <taxon>Coscinodiscophyceae</taxon>
        <taxon>Thalassiosirophycidae</taxon>
        <taxon>Stephanodiscales</taxon>
        <taxon>Stephanodiscaceae</taxon>
        <taxon>Stephanodiscus</taxon>
    </lineage>
</organism>
<accession>A0ABD3NHW1</accession>
<evidence type="ECO:0000256" key="1">
    <source>
        <dbReference type="ARBA" id="ARBA00022669"/>
    </source>
</evidence>
<protein>
    <recommendedName>
        <fullName evidence="5">Chitin-binding type-1 domain-containing protein</fullName>
    </recommendedName>
</protein>
<feature type="compositionally biased region" description="Basic residues" evidence="2">
    <location>
        <begin position="1"/>
        <end position="19"/>
    </location>
</feature>
<feature type="region of interest" description="Disordered" evidence="2">
    <location>
        <begin position="293"/>
        <end position="340"/>
    </location>
</feature>
<feature type="region of interest" description="Disordered" evidence="2">
    <location>
        <begin position="136"/>
        <end position="207"/>
    </location>
</feature>
<gene>
    <name evidence="3" type="ORF">ACHAW5_001512</name>
</gene>
<feature type="compositionally biased region" description="Low complexity" evidence="2">
    <location>
        <begin position="197"/>
        <end position="207"/>
    </location>
</feature>
<evidence type="ECO:0000256" key="2">
    <source>
        <dbReference type="SAM" id="MobiDB-lite"/>
    </source>
</evidence>
<dbReference type="InterPro" id="IPR036861">
    <property type="entry name" value="Endochitinase-like_sf"/>
</dbReference>
<comment type="caution">
    <text evidence="3">The sequence shown here is derived from an EMBL/GenBank/DDBJ whole genome shotgun (WGS) entry which is preliminary data.</text>
</comment>
<proteinExistence type="predicted"/>
<dbReference type="SUPFAM" id="SSF57016">
    <property type="entry name" value="Plant lectins/antimicrobial peptides"/>
    <property type="match status" value="1"/>
</dbReference>
<feature type="compositionally biased region" description="Polar residues" evidence="2">
    <location>
        <begin position="318"/>
        <end position="334"/>
    </location>
</feature>
<feature type="compositionally biased region" description="Low complexity" evidence="2">
    <location>
        <begin position="293"/>
        <end position="316"/>
    </location>
</feature>
<evidence type="ECO:0000313" key="3">
    <source>
        <dbReference type="EMBL" id="KAL3775109.1"/>
    </source>
</evidence>
<sequence>MSQRRSSSRYSRRCRRRRPPLSWSMRNHRRRRRRARLARREGASTRPTGPTCTATIARSTRRVRTGARVGAASGGGTWASRTTTAAFAGRGRIMRPSSKSIPGTAASTRGNAYAPTGCCSKFGWCGLTPAHCDGTTLPPTITTPPNPPSSSPDETLSPTTTTSSASPTPSFSTLAVVPTPPSPSPSPTSLPEPTPLPETLSPTTASPTSYLYSVADWENLSYSIELDWTMLIPGHTKFCGPKLVGGYEKATAMCSPLTQCGFAKEETHYGSTGNDCPEGLMCFGGITCESPSSSPSASPTATTTPSAGPTTSVPPTYVGQTRPPTYSPTTSNRPTLPPDALVDAMTSRGSYCGDEYDDAVSNCLPSTACVDDDDCNGYGAVDGWGSKRCFADISCYVDVREQDDMGFHELNSESEPDVGNNGRRRGIGRYGEMMAVVYAFLAVLLM</sequence>
<feature type="compositionally biased region" description="Pro residues" evidence="2">
    <location>
        <begin position="141"/>
        <end position="150"/>
    </location>
</feature>
<reference evidence="3 4" key="1">
    <citation type="submission" date="2024-10" db="EMBL/GenBank/DDBJ databases">
        <title>Updated reference genomes for cyclostephanoid diatoms.</title>
        <authorList>
            <person name="Roberts W.R."/>
            <person name="Alverson A.J."/>
        </authorList>
    </citation>
    <scope>NUCLEOTIDE SEQUENCE [LARGE SCALE GENOMIC DNA]</scope>
    <source>
        <strain evidence="3 4">AJA276-08</strain>
    </source>
</reference>
<feature type="compositionally biased region" description="Basic residues" evidence="2">
    <location>
        <begin position="26"/>
        <end position="37"/>
    </location>
</feature>
<dbReference type="AlphaFoldDB" id="A0ABD3NHW1"/>